<protein>
    <recommendedName>
        <fullName evidence="8">5'-deoxynucleotidase HDDC2</fullName>
        <ecNumber evidence="7">3.1.3.89</ecNumber>
    </recommendedName>
    <alternativeName>
        <fullName evidence="11">HD domain-containing protein 2</fullName>
    </alternativeName>
</protein>
<dbReference type="PANTHER" id="PTHR11845">
    <property type="entry name" value="5'-DEOXYNUCLEOTIDASE HDDC2"/>
    <property type="match status" value="1"/>
</dbReference>
<evidence type="ECO:0000256" key="3">
    <source>
        <dbReference type="ARBA" id="ARBA00001941"/>
    </source>
</evidence>
<name>A0ABD2HUS6_HETSC</name>
<comment type="cofactor">
    <cofactor evidence="3">
        <name>Co(2+)</name>
        <dbReference type="ChEBI" id="CHEBI:48828"/>
    </cofactor>
</comment>
<evidence type="ECO:0000313" key="13">
    <source>
        <dbReference type="EMBL" id="KAL3070336.1"/>
    </source>
</evidence>
<dbReference type="EMBL" id="JBICCN010000411">
    <property type="protein sequence ID" value="KAL3070336.1"/>
    <property type="molecule type" value="Genomic_DNA"/>
</dbReference>
<sequence>MSPFPPSATDIFSLLDAIDNLKHLKRTGWVLVGISEPETVASHMYRMATLAMTLSAHRTDLDVNKCIRMALVHDIGEAIIGDITPHCGVSNEEKYKREKEAVETISNWLPETVGDEWKNLWREYDEGKSAEAKAVKQLDKLDMLAQAFSYEKRLSIDLTEFFDATLNAFSEEPFASWATQIRLRREQKTMTN</sequence>
<dbReference type="SMART" id="SM00471">
    <property type="entry name" value="HDc"/>
    <property type="match status" value="1"/>
</dbReference>
<dbReference type="InterPro" id="IPR003607">
    <property type="entry name" value="HD/PDEase_dom"/>
</dbReference>
<organism evidence="13 14">
    <name type="scientific">Heterodera schachtii</name>
    <name type="common">Sugarbeet cyst nematode worm</name>
    <name type="synonym">Tylenchus schachtii</name>
    <dbReference type="NCBI Taxonomy" id="97005"/>
    <lineage>
        <taxon>Eukaryota</taxon>
        <taxon>Metazoa</taxon>
        <taxon>Ecdysozoa</taxon>
        <taxon>Nematoda</taxon>
        <taxon>Chromadorea</taxon>
        <taxon>Rhabditida</taxon>
        <taxon>Tylenchina</taxon>
        <taxon>Tylenchomorpha</taxon>
        <taxon>Tylenchoidea</taxon>
        <taxon>Heteroderidae</taxon>
        <taxon>Heteroderinae</taxon>
        <taxon>Heterodera</taxon>
    </lineage>
</organism>
<gene>
    <name evidence="13" type="ORF">niasHS_016163</name>
</gene>
<keyword evidence="9" id="KW-0479">Metal-binding</keyword>
<evidence type="ECO:0000256" key="4">
    <source>
        <dbReference type="ARBA" id="ARBA00004074"/>
    </source>
</evidence>
<evidence type="ECO:0000256" key="8">
    <source>
        <dbReference type="ARBA" id="ARBA00015933"/>
    </source>
</evidence>
<dbReference type="SUPFAM" id="SSF109604">
    <property type="entry name" value="HD-domain/PDEase-like"/>
    <property type="match status" value="1"/>
</dbReference>
<proteinExistence type="inferred from homology"/>
<evidence type="ECO:0000256" key="7">
    <source>
        <dbReference type="ARBA" id="ARBA00012964"/>
    </source>
</evidence>
<dbReference type="Pfam" id="PF13023">
    <property type="entry name" value="HD_3"/>
    <property type="match status" value="1"/>
</dbReference>
<keyword evidence="10" id="KW-0378">Hydrolase</keyword>
<evidence type="ECO:0000256" key="6">
    <source>
        <dbReference type="ARBA" id="ARBA00011738"/>
    </source>
</evidence>
<evidence type="ECO:0000313" key="14">
    <source>
        <dbReference type="Proteomes" id="UP001620645"/>
    </source>
</evidence>
<reference evidence="13 14" key="1">
    <citation type="submission" date="2024-10" db="EMBL/GenBank/DDBJ databases">
        <authorList>
            <person name="Kim D."/>
        </authorList>
    </citation>
    <scope>NUCLEOTIDE SEQUENCE [LARGE SCALE GENOMIC DNA]</scope>
    <source>
        <strain evidence="13">Taebaek</strain>
    </source>
</reference>
<evidence type="ECO:0000256" key="5">
    <source>
        <dbReference type="ARBA" id="ARBA00009999"/>
    </source>
</evidence>
<accession>A0ABD2HUS6</accession>
<feature type="domain" description="HD/PDEase" evidence="12">
    <location>
        <begin position="36"/>
        <end position="153"/>
    </location>
</feature>
<comment type="caution">
    <text evidence="13">The sequence shown here is derived from an EMBL/GenBank/DDBJ whole genome shotgun (WGS) entry which is preliminary data.</text>
</comment>
<dbReference type="EC" id="3.1.3.89" evidence="7"/>
<dbReference type="InterPro" id="IPR039356">
    <property type="entry name" value="YfbR/HDDC2"/>
</dbReference>
<evidence type="ECO:0000256" key="9">
    <source>
        <dbReference type="ARBA" id="ARBA00022723"/>
    </source>
</evidence>
<comment type="function">
    <text evidence="4">Catalyzes the dephosphorylation of the nucleoside 5'-monophosphates deoxyadenosine monophosphate (dAMP), deoxycytidine monophosphate (dCMP), deoxyguanosine monophosphate (dGMP) and deoxythymidine monophosphate (dTMP).</text>
</comment>
<dbReference type="InterPro" id="IPR006674">
    <property type="entry name" value="HD_domain"/>
</dbReference>
<evidence type="ECO:0000259" key="12">
    <source>
        <dbReference type="SMART" id="SM00471"/>
    </source>
</evidence>
<evidence type="ECO:0000256" key="2">
    <source>
        <dbReference type="ARBA" id="ARBA00001936"/>
    </source>
</evidence>
<dbReference type="Gene3D" id="1.10.3210.10">
    <property type="entry name" value="Hypothetical protein af1432"/>
    <property type="match status" value="1"/>
</dbReference>
<dbReference type="FunFam" id="1.10.3210.10:FF:000035">
    <property type="entry name" value="HD family hydrolase"/>
    <property type="match status" value="1"/>
</dbReference>
<evidence type="ECO:0000256" key="11">
    <source>
        <dbReference type="ARBA" id="ARBA00032735"/>
    </source>
</evidence>
<comment type="similarity">
    <text evidence="5">Belongs to the HDDC2 family.</text>
</comment>
<dbReference type="AlphaFoldDB" id="A0ABD2HUS6"/>
<dbReference type="Proteomes" id="UP001620645">
    <property type="component" value="Unassembled WGS sequence"/>
</dbReference>
<dbReference type="PANTHER" id="PTHR11845:SF13">
    <property type="entry name" value="5'-DEOXYNUCLEOTIDASE HDDC2"/>
    <property type="match status" value="1"/>
</dbReference>
<comment type="subunit">
    <text evidence="6">Homodimer.</text>
</comment>
<evidence type="ECO:0000256" key="1">
    <source>
        <dbReference type="ARBA" id="ARBA00001638"/>
    </source>
</evidence>
<keyword evidence="14" id="KW-1185">Reference proteome</keyword>
<evidence type="ECO:0000256" key="10">
    <source>
        <dbReference type="ARBA" id="ARBA00022801"/>
    </source>
</evidence>
<comment type="cofactor">
    <cofactor evidence="2">
        <name>Mn(2+)</name>
        <dbReference type="ChEBI" id="CHEBI:29035"/>
    </cofactor>
</comment>
<dbReference type="GO" id="GO:0002953">
    <property type="term" value="F:5'-deoxynucleotidase activity"/>
    <property type="evidence" value="ECO:0007669"/>
    <property type="project" value="UniProtKB-EC"/>
</dbReference>
<comment type="catalytic activity">
    <reaction evidence="1">
        <text>a 2'-deoxyribonucleoside 5'-phosphate + H2O = a 2'-deoxyribonucleoside + phosphate</text>
        <dbReference type="Rhea" id="RHEA:36167"/>
        <dbReference type="ChEBI" id="CHEBI:15377"/>
        <dbReference type="ChEBI" id="CHEBI:18274"/>
        <dbReference type="ChEBI" id="CHEBI:43474"/>
        <dbReference type="ChEBI" id="CHEBI:65317"/>
        <dbReference type="EC" id="3.1.3.89"/>
    </reaction>
</comment>
<dbReference type="GO" id="GO:0046872">
    <property type="term" value="F:metal ion binding"/>
    <property type="evidence" value="ECO:0007669"/>
    <property type="project" value="UniProtKB-KW"/>
</dbReference>